<dbReference type="EMBL" id="ML119860">
    <property type="protein sequence ID" value="RPA72485.1"/>
    <property type="molecule type" value="Genomic_DNA"/>
</dbReference>
<gene>
    <name evidence="2" type="ORF">BJ508DRAFT_73273</name>
</gene>
<name>A0A3N4HE19_ASCIM</name>
<protein>
    <submittedName>
        <fullName evidence="2">Uncharacterized protein</fullName>
    </submittedName>
</protein>
<dbReference type="AlphaFoldDB" id="A0A3N4HE19"/>
<organism evidence="2 3">
    <name type="scientific">Ascobolus immersus RN42</name>
    <dbReference type="NCBI Taxonomy" id="1160509"/>
    <lineage>
        <taxon>Eukaryota</taxon>
        <taxon>Fungi</taxon>
        <taxon>Dikarya</taxon>
        <taxon>Ascomycota</taxon>
        <taxon>Pezizomycotina</taxon>
        <taxon>Pezizomycetes</taxon>
        <taxon>Pezizales</taxon>
        <taxon>Ascobolaceae</taxon>
        <taxon>Ascobolus</taxon>
    </lineage>
</organism>
<feature type="chain" id="PRO_5018313497" evidence="1">
    <location>
        <begin position="31"/>
        <end position="88"/>
    </location>
</feature>
<keyword evidence="3" id="KW-1185">Reference proteome</keyword>
<dbReference type="Proteomes" id="UP000275078">
    <property type="component" value="Unassembled WGS sequence"/>
</dbReference>
<feature type="signal peptide" evidence="1">
    <location>
        <begin position="1"/>
        <end position="30"/>
    </location>
</feature>
<reference evidence="2 3" key="1">
    <citation type="journal article" date="2018" name="Nat. Ecol. Evol.">
        <title>Pezizomycetes genomes reveal the molecular basis of ectomycorrhizal truffle lifestyle.</title>
        <authorList>
            <person name="Murat C."/>
            <person name="Payen T."/>
            <person name="Noel B."/>
            <person name="Kuo A."/>
            <person name="Morin E."/>
            <person name="Chen J."/>
            <person name="Kohler A."/>
            <person name="Krizsan K."/>
            <person name="Balestrini R."/>
            <person name="Da Silva C."/>
            <person name="Montanini B."/>
            <person name="Hainaut M."/>
            <person name="Levati E."/>
            <person name="Barry K.W."/>
            <person name="Belfiori B."/>
            <person name="Cichocki N."/>
            <person name="Clum A."/>
            <person name="Dockter R.B."/>
            <person name="Fauchery L."/>
            <person name="Guy J."/>
            <person name="Iotti M."/>
            <person name="Le Tacon F."/>
            <person name="Lindquist E.A."/>
            <person name="Lipzen A."/>
            <person name="Malagnac F."/>
            <person name="Mello A."/>
            <person name="Molinier V."/>
            <person name="Miyauchi S."/>
            <person name="Poulain J."/>
            <person name="Riccioni C."/>
            <person name="Rubini A."/>
            <person name="Sitrit Y."/>
            <person name="Splivallo R."/>
            <person name="Traeger S."/>
            <person name="Wang M."/>
            <person name="Zifcakova L."/>
            <person name="Wipf D."/>
            <person name="Zambonelli A."/>
            <person name="Paolocci F."/>
            <person name="Nowrousian M."/>
            <person name="Ottonello S."/>
            <person name="Baldrian P."/>
            <person name="Spatafora J.W."/>
            <person name="Henrissat B."/>
            <person name="Nagy L.G."/>
            <person name="Aury J.M."/>
            <person name="Wincker P."/>
            <person name="Grigoriev I.V."/>
            <person name="Bonfante P."/>
            <person name="Martin F.M."/>
        </authorList>
    </citation>
    <scope>NUCLEOTIDE SEQUENCE [LARGE SCALE GENOMIC DNA]</scope>
    <source>
        <strain evidence="2 3">RN42</strain>
    </source>
</reference>
<evidence type="ECO:0000256" key="1">
    <source>
        <dbReference type="SAM" id="SignalP"/>
    </source>
</evidence>
<sequence>MTVKNALTKNSITVICCLILLICFSDPSHDVPKSSILCPLRYVFFLANDNPSALATRAILLTEFETSKDEPSQTFPPHKVSRIMSPLL</sequence>
<evidence type="ECO:0000313" key="2">
    <source>
        <dbReference type="EMBL" id="RPA72485.1"/>
    </source>
</evidence>
<keyword evidence="1" id="KW-0732">Signal</keyword>
<accession>A0A3N4HE19</accession>
<evidence type="ECO:0000313" key="3">
    <source>
        <dbReference type="Proteomes" id="UP000275078"/>
    </source>
</evidence>
<proteinExistence type="predicted"/>